<comment type="caution">
    <text evidence="8">The sequence shown here is derived from an EMBL/GenBank/DDBJ whole genome shotgun (WGS) entry which is preliminary data.</text>
</comment>
<evidence type="ECO:0000256" key="6">
    <source>
        <dbReference type="ARBA" id="ARBA00022842"/>
    </source>
</evidence>
<dbReference type="InterPro" id="IPR000092">
    <property type="entry name" value="Polyprenyl_synt"/>
</dbReference>
<gene>
    <name evidence="8" type="ORF">GCM10010528_18250</name>
</gene>
<evidence type="ECO:0000256" key="1">
    <source>
        <dbReference type="ARBA" id="ARBA00001946"/>
    </source>
</evidence>
<dbReference type="InterPro" id="IPR008949">
    <property type="entry name" value="Isoprenoid_synthase_dom_sf"/>
</dbReference>
<dbReference type="Gene3D" id="1.10.600.10">
    <property type="entry name" value="Farnesyl Diphosphate Synthase"/>
    <property type="match status" value="1"/>
</dbReference>
<keyword evidence="9" id="KW-1185">Reference proteome</keyword>
<dbReference type="SFLD" id="SFLDG01017">
    <property type="entry name" value="Polyprenyl_Transferase_Like"/>
    <property type="match status" value="1"/>
</dbReference>
<dbReference type="PANTHER" id="PTHR12001:SF85">
    <property type="entry name" value="SHORT CHAIN ISOPRENYL DIPHOSPHATE SYNTHASE"/>
    <property type="match status" value="1"/>
</dbReference>
<keyword evidence="5" id="KW-0479">Metal-binding</keyword>
<dbReference type="Pfam" id="PF00348">
    <property type="entry name" value="polyprenyl_synt"/>
    <property type="match status" value="1"/>
</dbReference>
<evidence type="ECO:0000256" key="7">
    <source>
        <dbReference type="RuleBase" id="RU004466"/>
    </source>
</evidence>
<dbReference type="Proteomes" id="UP001501035">
    <property type="component" value="Unassembled WGS sequence"/>
</dbReference>
<protein>
    <submittedName>
        <fullName evidence="8">Polyprenyl synthetase family protein</fullName>
    </submittedName>
</protein>
<comment type="cofactor">
    <cofactor evidence="1">
        <name>Mg(2+)</name>
        <dbReference type="ChEBI" id="CHEBI:18420"/>
    </cofactor>
</comment>
<dbReference type="CDD" id="cd00685">
    <property type="entry name" value="Trans_IPPS_HT"/>
    <property type="match status" value="1"/>
</dbReference>
<dbReference type="EMBL" id="BAAAVS010000024">
    <property type="protein sequence ID" value="GAA3038037.1"/>
    <property type="molecule type" value="Genomic_DNA"/>
</dbReference>
<evidence type="ECO:0000256" key="4">
    <source>
        <dbReference type="ARBA" id="ARBA00022679"/>
    </source>
</evidence>
<evidence type="ECO:0000256" key="5">
    <source>
        <dbReference type="ARBA" id="ARBA00022723"/>
    </source>
</evidence>
<organism evidence="8 9">
    <name type="scientific">Gordonia defluvii</name>
    <dbReference type="NCBI Taxonomy" id="283718"/>
    <lineage>
        <taxon>Bacteria</taxon>
        <taxon>Bacillati</taxon>
        <taxon>Actinomycetota</taxon>
        <taxon>Actinomycetes</taxon>
        <taxon>Mycobacteriales</taxon>
        <taxon>Gordoniaceae</taxon>
        <taxon>Gordonia</taxon>
    </lineage>
</organism>
<dbReference type="InterPro" id="IPR033749">
    <property type="entry name" value="Polyprenyl_synt_CS"/>
</dbReference>
<evidence type="ECO:0000313" key="8">
    <source>
        <dbReference type="EMBL" id="GAA3038037.1"/>
    </source>
</evidence>
<sequence>MTAPGIAVRVQERLAEVFTTARADAARIGDAVVEATDVLADFVLLGGKRVRPLFADAGRTVAHGARAPIAPGARAPIAPGDTAEAIVELGAALELVQACALVHDDIIDASDMRRGRPTVHRIFAARHRAGGWHGAPDRYGESVAILVGDLALAWADDLVATLPARVADAWRTMRTEVLAGQLLDITSEACGDESIAAAERVIVYKTAGYTVARPLELGAVLGGADDALVADLRAIGLDLGLAFQLRDDLLGVYGDPNVTGKPSGDDLITGKRTVLIAEGLGRADAGDAGRLRALLGTDLSAADLRAARAILTGSGAQHAVEARIDGALESALSGISALPTSDDARGGLEALAHRIAHRAA</sequence>
<reference evidence="9" key="1">
    <citation type="journal article" date="2019" name="Int. J. Syst. Evol. Microbiol.">
        <title>The Global Catalogue of Microorganisms (GCM) 10K type strain sequencing project: providing services to taxonomists for standard genome sequencing and annotation.</title>
        <authorList>
            <consortium name="The Broad Institute Genomics Platform"/>
            <consortium name="The Broad Institute Genome Sequencing Center for Infectious Disease"/>
            <person name="Wu L."/>
            <person name="Ma J."/>
        </authorList>
    </citation>
    <scope>NUCLEOTIDE SEQUENCE [LARGE SCALE GENOMIC DNA]</scope>
    <source>
        <strain evidence="9">JCM 14234</strain>
    </source>
</reference>
<evidence type="ECO:0000256" key="2">
    <source>
        <dbReference type="ARBA" id="ARBA00005128"/>
    </source>
</evidence>
<dbReference type="PROSITE" id="PS00723">
    <property type="entry name" value="POLYPRENYL_SYNTHASE_1"/>
    <property type="match status" value="1"/>
</dbReference>
<keyword evidence="4 7" id="KW-0808">Transferase</keyword>
<proteinExistence type="inferred from homology"/>
<name>A0ABP6LAU1_9ACTN</name>
<dbReference type="PANTHER" id="PTHR12001">
    <property type="entry name" value="GERANYLGERANYL PYROPHOSPHATE SYNTHASE"/>
    <property type="match status" value="1"/>
</dbReference>
<evidence type="ECO:0000313" key="9">
    <source>
        <dbReference type="Proteomes" id="UP001501035"/>
    </source>
</evidence>
<accession>A0ABP6LAU1</accession>
<dbReference type="SUPFAM" id="SSF48576">
    <property type="entry name" value="Terpenoid synthases"/>
    <property type="match status" value="1"/>
</dbReference>
<keyword evidence="6" id="KW-0460">Magnesium</keyword>
<dbReference type="PROSITE" id="PS00444">
    <property type="entry name" value="POLYPRENYL_SYNTHASE_2"/>
    <property type="match status" value="1"/>
</dbReference>
<comment type="pathway">
    <text evidence="2">Isoprenoid biosynthesis.</text>
</comment>
<dbReference type="SFLD" id="SFLDS00005">
    <property type="entry name" value="Isoprenoid_Synthase_Type_I"/>
    <property type="match status" value="1"/>
</dbReference>
<comment type="similarity">
    <text evidence="3 7">Belongs to the FPP/GGPP synthase family.</text>
</comment>
<evidence type="ECO:0000256" key="3">
    <source>
        <dbReference type="ARBA" id="ARBA00006706"/>
    </source>
</evidence>